<dbReference type="GO" id="GO:0005886">
    <property type="term" value="C:plasma membrane"/>
    <property type="evidence" value="ECO:0007669"/>
    <property type="project" value="UniProtKB-SubCell"/>
</dbReference>
<dbReference type="PANTHER" id="PTHR24221">
    <property type="entry name" value="ATP-BINDING CASSETTE SUB-FAMILY B"/>
    <property type="match status" value="1"/>
</dbReference>
<dbReference type="CDD" id="cd18584">
    <property type="entry name" value="ABC_6TM_AarD_CydD"/>
    <property type="match status" value="1"/>
</dbReference>
<dbReference type="AlphaFoldDB" id="A0A0H4I124"/>
<feature type="domain" description="ABC transmembrane type-1" evidence="10">
    <location>
        <begin position="48"/>
        <end position="335"/>
    </location>
</feature>
<dbReference type="SUPFAM" id="SSF90123">
    <property type="entry name" value="ABC transporter transmembrane region"/>
    <property type="match status" value="1"/>
</dbReference>
<dbReference type="EMBL" id="CP011494">
    <property type="protein sequence ID" value="AKO52646.1"/>
    <property type="molecule type" value="Genomic_DNA"/>
</dbReference>
<accession>A0A0H4I124</accession>
<feature type="transmembrane region" description="Helical" evidence="8">
    <location>
        <begin position="48"/>
        <end position="69"/>
    </location>
</feature>
<sequence>MAEPDARNTSALNNGGTGDSSPAPLSAEVNQWLQGLAKTHSKSVIKTAVAGLFAGFATIVQMTLLATIIHQGLVEKVALTALTPYFLGLLATLGLRALAQGWQTTLASRCSQQVRQQVRQQLNDCWQATGPVSLNQSSAGTHSREWLDHVDALHGFFARFLPQMLIATLLPLMILAFVFWLDWLAAIFLMLAAPLIPLFMALVGMGAESLNQQHFQTVSRLSGQFLDKVRGLTTLQLFQQTGPASEVLQQRSDQYRFITMKTLRVAFLSSAVLEFFSSVAIAVIAMYIGFGLLGSIVFGPAADLTLFSGLLVLLLAPEFFQPLRTLSQHYHDRASALGAGAEIFSRLKASESTGQRVRPAPSQNSTGVMVQDVSVGFGSGFSKNKLLFDRVSFSVGRGQALALTGPSGGGKSTLLNMIAGFIAPQSGAITIFDKAPGQQAFGWLGQKGFLIDGTWADNLRLTAPQASDSEIADALAQVGLGPLLAERAEGIYSKVMEDGQGLSGGQSRRLSLARILVADYDLILLDEPTAALDADSEQHIVQTLSKLKQQGKTLVFSSHHTALLALADRVLQVVDGRLQATAEGGHHD</sequence>
<dbReference type="Pfam" id="PF00005">
    <property type="entry name" value="ABC_tran"/>
    <property type="match status" value="1"/>
</dbReference>
<evidence type="ECO:0000313" key="11">
    <source>
        <dbReference type="EMBL" id="AKO52646.1"/>
    </source>
</evidence>
<evidence type="ECO:0000256" key="6">
    <source>
        <dbReference type="ARBA" id="ARBA00023136"/>
    </source>
</evidence>
<feature type="transmembrane region" description="Helical" evidence="8">
    <location>
        <begin position="187"/>
        <end position="207"/>
    </location>
</feature>
<feature type="region of interest" description="Disordered" evidence="7">
    <location>
        <begin position="1"/>
        <end position="24"/>
    </location>
</feature>
<dbReference type="InterPro" id="IPR011527">
    <property type="entry name" value="ABC1_TM_dom"/>
</dbReference>
<dbReference type="InterPro" id="IPR039421">
    <property type="entry name" value="Type_1_exporter"/>
</dbReference>
<feature type="domain" description="ABC transporter" evidence="9">
    <location>
        <begin position="368"/>
        <end position="587"/>
    </location>
</feature>
<evidence type="ECO:0000256" key="2">
    <source>
        <dbReference type="ARBA" id="ARBA00022692"/>
    </source>
</evidence>
<dbReference type="PATRIC" id="fig|330734.3.peg.2043"/>
<dbReference type="KEGG" id="mpq:ABA45_09710"/>
<evidence type="ECO:0000256" key="1">
    <source>
        <dbReference type="ARBA" id="ARBA00004651"/>
    </source>
</evidence>
<dbReference type="NCBIfam" id="TIGR02857">
    <property type="entry name" value="CydD"/>
    <property type="match status" value="1"/>
</dbReference>
<dbReference type="InterPro" id="IPR027417">
    <property type="entry name" value="P-loop_NTPase"/>
</dbReference>
<name>A0A0H4I124_9GAMM</name>
<keyword evidence="2 8" id="KW-0812">Transmembrane</keyword>
<comment type="subcellular location">
    <subcellularLocation>
        <location evidence="1">Cell membrane</location>
        <topology evidence="1">Multi-pass membrane protein</topology>
    </subcellularLocation>
</comment>
<dbReference type="GO" id="GO:0140359">
    <property type="term" value="F:ABC-type transporter activity"/>
    <property type="evidence" value="ECO:0007669"/>
    <property type="project" value="InterPro"/>
</dbReference>
<evidence type="ECO:0000259" key="10">
    <source>
        <dbReference type="PROSITE" id="PS50929"/>
    </source>
</evidence>
<dbReference type="Pfam" id="PF00664">
    <property type="entry name" value="ABC_membrane"/>
    <property type="match status" value="1"/>
</dbReference>
<dbReference type="RefSeq" id="WP_048385692.1">
    <property type="nucleotide sequence ID" value="NZ_CP011494.1"/>
</dbReference>
<dbReference type="GO" id="GO:0034040">
    <property type="term" value="F:ATPase-coupled lipid transmembrane transporter activity"/>
    <property type="evidence" value="ECO:0007669"/>
    <property type="project" value="TreeGrafter"/>
</dbReference>
<keyword evidence="3" id="KW-0547">Nucleotide-binding</keyword>
<feature type="transmembrane region" description="Helical" evidence="8">
    <location>
        <begin position="164"/>
        <end position="181"/>
    </location>
</feature>
<reference evidence="11 12" key="1">
    <citation type="submission" date="2015-05" db="EMBL/GenBank/DDBJ databases">
        <title>Complete genome of Marinobacter psychrophilus strain 20041T isolated from sea-ice of the Canadian Basin.</title>
        <authorList>
            <person name="Song L."/>
            <person name="Ren L."/>
            <person name="Yu Y."/>
            <person name="Wang X."/>
        </authorList>
    </citation>
    <scope>NUCLEOTIDE SEQUENCE [LARGE SCALE GENOMIC DNA]</scope>
    <source>
        <strain evidence="11 12">20041</strain>
    </source>
</reference>
<dbReference type="PROSITE" id="PS50929">
    <property type="entry name" value="ABC_TM1F"/>
    <property type="match status" value="1"/>
</dbReference>
<dbReference type="Gene3D" id="1.20.1560.10">
    <property type="entry name" value="ABC transporter type 1, transmembrane domain"/>
    <property type="match status" value="1"/>
</dbReference>
<dbReference type="InterPro" id="IPR003439">
    <property type="entry name" value="ABC_transporter-like_ATP-bd"/>
</dbReference>
<evidence type="ECO:0000256" key="8">
    <source>
        <dbReference type="SAM" id="Phobius"/>
    </source>
</evidence>
<dbReference type="Proteomes" id="UP000036406">
    <property type="component" value="Chromosome"/>
</dbReference>
<proteinExistence type="predicted"/>
<dbReference type="GO" id="GO:0005524">
    <property type="term" value="F:ATP binding"/>
    <property type="evidence" value="ECO:0007669"/>
    <property type="project" value="UniProtKB-KW"/>
</dbReference>
<evidence type="ECO:0000313" key="12">
    <source>
        <dbReference type="Proteomes" id="UP000036406"/>
    </source>
</evidence>
<organism evidence="11 12">
    <name type="scientific">Marinobacter psychrophilus</name>
    <dbReference type="NCBI Taxonomy" id="330734"/>
    <lineage>
        <taxon>Bacteria</taxon>
        <taxon>Pseudomonadati</taxon>
        <taxon>Pseudomonadota</taxon>
        <taxon>Gammaproteobacteria</taxon>
        <taxon>Pseudomonadales</taxon>
        <taxon>Marinobacteraceae</taxon>
        <taxon>Marinobacter</taxon>
    </lineage>
</organism>
<dbReference type="Gene3D" id="3.40.50.300">
    <property type="entry name" value="P-loop containing nucleotide triphosphate hydrolases"/>
    <property type="match status" value="1"/>
</dbReference>
<keyword evidence="6 8" id="KW-0472">Membrane</keyword>
<dbReference type="InterPro" id="IPR036640">
    <property type="entry name" value="ABC1_TM_sf"/>
</dbReference>
<evidence type="ECO:0000256" key="5">
    <source>
        <dbReference type="ARBA" id="ARBA00022989"/>
    </source>
</evidence>
<feature type="transmembrane region" description="Helical" evidence="8">
    <location>
        <begin position="265"/>
        <end position="290"/>
    </location>
</feature>
<keyword evidence="12" id="KW-1185">Reference proteome</keyword>
<evidence type="ECO:0000256" key="7">
    <source>
        <dbReference type="SAM" id="MobiDB-lite"/>
    </source>
</evidence>
<evidence type="ECO:0000256" key="4">
    <source>
        <dbReference type="ARBA" id="ARBA00022840"/>
    </source>
</evidence>
<feature type="transmembrane region" description="Helical" evidence="8">
    <location>
        <begin position="81"/>
        <end position="99"/>
    </location>
</feature>
<dbReference type="SUPFAM" id="SSF52540">
    <property type="entry name" value="P-loop containing nucleoside triphosphate hydrolases"/>
    <property type="match status" value="1"/>
</dbReference>
<dbReference type="InterPro" id="IPR003593">
    <property type="entry name" value="AAA+_ATPase"/>
</dbReference>
<dbReference type="PROSITE" id="PS50893">
    <property type="entry name" value="ABC_TRANSPORTER_2"/>
    <property type="match status" value="1"/>
</dbReference>
<evidence type="ECO:0000256" key="3">
    <source>
        <dbReference type="ARBA" id="ARBA00022741"/>
    </source>
</evidence>
<dbReference type="PANTHER" id="PTHR24221:SF261">
    <property type="entry name" value="GLUTATHIONE_L-CYSTEINE TRANSPORT SYSTEM ATP-BINDING_PERMEASE PROTEIN CYDD"/>
    <property type="match status" value="1"/>
</dbReference>
<dbReference type="GO" id="GO:0042883">
    <property type="term" value="P:cysteine transport"/>
    <property type="evidence" value="ECO:0007669"/>
    <property type="project" value="InterPro"/>
</dbReference>
<gene>
    <name evidence="11" type="ORF">ABA45_09710</name>
</gene>
<dbReference type="SMART" id="SM00382">
    <property type="entry name" value="AAA"/>
    <property type="match status" value="1"/>
</dbReference>
<dbReference type="STRING" id="330734.ABA45_09710"/>
<dbReference type="GO" id="GO:0016887">
    <property type="term" value="F:ATP hydrolysis activity"/>
    <property type="evidence" value="ECO:0007669"/>
    <property type="project" value="InterPro"/>
</dbReference>
<protein>
    <submittedName>
        <fullName evidence="11">ABC transporter permease</fullName>
    </submittedName>
</protein>
<dbReference type="InterPro" id="IPR017871">
    <property type="entry name" value="ABC_transporter-like_CS"/>
</dbReference>
<dbReference type="InterPro" id="IPR014216">
    <property type="entry name" value="ABC_transptr_CydD"/>
</dbReference>
<keyword evidence="5 8" id="KW-1133">Transmembrane helix</keyword>
<dbReference type="PROSITE" id="PS00211">
    <property type="entry name" value="ABC_TRANSPORTER_1"/>
    <property type="match status" value="1"/>
</dbReference>
<evidence type="ECO:0000259" key="9">
    <source>
        <dbReference type="PROSITE" id="PS50893"/>
    </source>
</evidence>
<feature type="transmembrane region" description="Helical" evidence="8">
    <location>
        <begin position="296"/>
        <end position="316"/>
    </location>
</feature>
<keyword evidence="4" id="KW-0067">ATP-binding</keyword>